<evidence type="ECO:0000313" key="2">
    <source>
        <dbReference type="Proteomes" id="UP000553632"/>
    </source>
</evidence>
<proteinExistence type="predicted"/>
<sequence>MTSTTVISRTAAAGLRGGANHHLPPIVRALDDLRRWRRATVQPEAVANLLFEATEPKTLTAYTPRQLTELAFSIVVLLGRGSPGDAQDDSMEQWLIPVGDEIMRRGAQGFYSKDIGAALETFAPRLPSHPVSRMLAHRGVSLRSSMSCSDLCTVLWARSLHLVSRTEDAGLISDVENIIQEMHRKGFHNLPTLPALFRLLKGIASLPSITPSIDTAVDALAMSLSQQEGLLRDQLQSKQVNFLLFALTESRGAPSGTWRGRKRFLQAMLPIVAKHTNDGILSRDTAVSCLRAYARSCRKSSTTTGEQQLQAGDSFLGEAVDLTRMSQELLARCSPWILEVLSEAHTLPVTWPTNLLFVYSSSSETCYSPNTEATPVVLSKVVTLLERQVDKIPPIKAGDILSYMARLGIVSEGGKLLDFCIENAPPCGRLLRALCKLGVTPQQLDSLISRRAETEAADPQDWLLPMAIAVMTGTSGALTPAMIQLYQSFGSMATDLADDAWLGAHILASMSGGGGACNSYSTPPTTPSTAAAPVSWAAEVARLLPDSITGFTMDNGYTLPVALPREKVSIRLVQPKAHVLDSGTMELSAKYRARQVWLSRLGWTEVCIPMVRWNAMASDEEKLRALTLHGKRFGMRLECHRSDQYIVLYVMAVDASDDASTTAAPSGPFILPEAIIIRDIIVFGLTPQFMSQHRIKGSNVFVVIARKSNAEATAMAINPSTVRSTLSAAAAASSQPVRAAEAHATGGIRIGELVMPLERVREDLMECQSRIRLVLACFSSSVLQLLLPSRTISLWQTEAIDLSSASQRFSTMRDLYPVEGTTGGGRRLRLGCAIHISPPGAVIPRLTENMLLPDDTVGDSSSSGIHPHGGELACVRCLPGAEGRMMCRECRGSAALRCLSCRGIAFLPCPNCHDSSGLKLRAVAAVNSNDSSATVRVTERCECCVGTGEV</sequence>
<accession>A0A7J6PV79</accession>
<dbReference type="AlphaFoldDB" id="A0A7J6PV79"/>
<comment type="caution">
    <text evidence="1">The sequence shown here is derived from an EMBL/GenBank/DDBJ whole genome shotgun (WGS) entry which is preliminary data.</text>
</comment>
<reference evidence="1 2" key="1">
    <citation type="submission" date="2020-04" db="EMBL/GenBank/DDBJ databases">
        <title>Perkinsus olseni comparative genomics.</title>
        <authorList>
            <person name="Bogema D.R."/>
        </authorList>
    </citation>
    <scope>NUCLEOTIDE SEQUENCE [LARGE SCALE GENOMIC DNA]</scope>
    <source>
        <strain evidence="1 2">ATCC PRA-207</strain>
    </source>
</reference>
<gene>
    <name evidence="1" type="ORF">FOZ63_015365</name>
</gene>
<evidence type="ECO:0000313" key="1">
    <source>
        <dbReference type="EMBL" id="KAF4699867.1"/>
    </source>
</evidence>
<protein>
    <submittedName>
        <fullName evidence="1">Uncharacterized protein</fullName>
    </submittedName>
</protein>
<keyword evidence="2" id="KW-1185">Reference proteome</keyword>
<dbReference type="Proteomes" id="UP000553632">
    <property type="component" value="Unassembled WGS sequence"/>
</dbReference>
<name>A0A7J6PV79_PEROL</name>
<dbReference type="EMBL" id="JABANO010037629">
    <property type="protein sequence ID" value="KAF4699867.1"/>
    <property type="molecule type" value="Genomic_DNA"/>
</dbReference>
<organism evidence="1 2">
    <name type="scientific">Perkinsus olseni</name>
    <name type="common">Perkinsus atlanticus</name>
    <dbReference type="NCBI Taxonomy" id="32597"/>
    <lineage>
        <taxon>Eukaryota</taxon>
        <taxon>Sar</taxon>
        <taxon>Alveolata</taxon>
        <taxon>Perkinsozoa</taxon>
        <taxon>Perkinsea</taxon>
        <taxon>Perkinsida</taxon>
        <taxon>Perkinsidae</taxon>
        <taxon>Perkinsus</taxon>
    </lineage>
</organism>